<feature type="region of interest" description="Disordered" evidence="1">
    <location>
        <begin position="1"/>
        <end position="48"/>
    </location>
</feature>
<gene>
    <name evidence="2" type="ORF">BFG52_08570</name>
</gene>
<proteinExistence type="predicted"/>
<evidence type="ECO:0000256" key="1">
    <source>
        <dbReference type="SAM" id="MobiDB-lite"/>
    </source>
</evidence>
<dbReference type="AlphaFoldDB" id="A0A1B2LZR7"/>
<accession>A0A1B2LZR7</accession>
<dbReference type="KEGG" id="ala:BFG52_08570"/>
<organism evidence="2 3">
    <name type="scientific">Acinetobacter larvae</name>
    <dbReference type="NCBI Taxonomy" id="1789224"/>
    <lineage>
        <taxon>Bacteria</taxon>
        <taxon>Pseudomonadati</taxon>
        <taxon>Pseudomonadota</taxon>
        <taxon>Gammaproteobacteria</taxon>
        <taxon>Moraxellales</taxon>
        <taxon>Moraxellaceae</taxon>
        <taxon>Acinetobacter</taxon>
    </lineage>
</organism>
<feature type="compositionally biased region" description="Polar residues" evidence="1">
    <location>
        <begin position="39"/>
        <end position="48"/>
    </location>
</feature>
<protein>
    <submittedName>
        <fullName evidence="2">Uncharacterized protein</fullName>
    </submittedName>
</protein>
<sequence length="98" mass="11368">MSSSWRAGENPQDFEQSKQRCQLLADEQYPPSRDEQERPTSLSGLDTSHCTFQKANNICMPRHVSKTTPPHRNQINRSTYFHQCMAEKGWIQEGWTAL</sequence>
<dbReference type="Proteomes" id="UP000093391">
    <property type="component" value="Chromosome"/>
</dbReference>
<keyword evidence="3" id="KW-1185">Reference proteome</keyword>
<dbReference type="EMBL" id="CP016895">
    <property type="protein sequence ID" value="AOA58401.1"/>
    <property type="molecule type" value="Genomic_DNA"/>
</dbReference>
<evidence type="ECO:0000313" key="2">
    <source>
        <dbReference type="EMBL" id="AOA58401.1"/>
    </source>
</evidence>
<name>A0A1B2LZR7_9GAMM</name>
<reference evidence="2 3" key="1">
    <citation type="submission" date="2016-08" db="EMBL/GenBank/DDBJ databases">
        <authorList>
            <person name="Seilhamer J.J."/>
        </authorList>
    </citation>
    <scope>NUCLEOTIDE SEQUENCE [LARGE SCALE GENOMIC DNA]</scope>
    <source>
        <strain evidence="2 3">BRTC-1</strain>
    </source>
</reference>
<evidence type="ECO:0000313" key="3">
    <source>
        <dbReference type="Proteomes" id="UP000093391"/>
    </source>
</evidence>